<dbReference type="GO" id="GO:0006955">
    <property type="term" value="P:immune response"/>
    <property type="evidence" value="ECO:0007669"/>
    <property type="project" value="InterPro"/>
</dbReference>
<evidence type="ECO:0000313" key="1">
    <source>
        <dbReference type="Ensembl" id="ENSSSCP00050004371.1"/>
    </source>
</evidence>
<dbReference type="Proteomes" id="UP000694571">
    <property type="component" value="Unplaced"/>
</dbReference>
<dbReference type="AlphaFoldDB" id="A0A8D1JPE7"/>
<reference evidence="1" key="1">
    <citation type="submission" date="2025-08" db="UniProtKB">
        <authorList>
            <consortium name="Ensembl"/>
        </authorList>
    </citation>
    <scope>IDENTIFICATION</scope>
</reference>
<dbReference type="GO" id="GO:0008009">
    <property type="term" value="F:chemokine activity"/>
    <property type="evidence" value="ECO:0007669"/>
    <property type="project" value="InterPro"/>
</dbReference>
<organism evidence="1 2">
    <name type="scientific">Sus scrofa</name>
    <name type="common">Pig</name>
    <dbReference type="NCBI Taxonomy" id="9823"/>
    <lineage>
        <taxon>Eukaryota</taxon>
        <taxon>Metazoa</taxon>
        <taxon>Chordata</taxon>
        <taxon>Craniata</taxon>
        <taxon>Vertebrata</taxon>
        <taxon>Euteleostomi</taxon>
        <taxon>Mammalia</taxon>
        <taxon>Eutheria</taxon>
        <taxon>Laurasiatheria</taxon>
        <taxon>Artiodactyla</taxon>
        <taxon>Suina</taxon>
        <taxon>Suidae</taxon>
        <taxon>Sus</taxon>
    </lineage>
</organism>
<dbReference type="Gene3D" id="2.40.50.40">
    <property type="match status" value="1"/>
</dbReference>
<accession>A0A8D1JPE7</accession>
<evidence type="ECO:0000313" key="2">
    <source>
        <dbReference type="Proteomes" id="UP000694571"/>
    </source>
</evidence>
<dbReference type="SUPFAM" id="SSF54117">
    <property type="entry name" value="Interleukin 8-like chemokines"/>
    <property type="match status" value="1"/>
</dbReference>
<evidence type="ECO:0008006" key="3">
    <source>
        <dbReference type="Google" id="ProtNLM"/>
    </source>
</evidence>
<dbReference type="GO" id="GO:0005576">
    <property type="term" value="C:extracellular region"/>
    <property type="evidence" value="ECO:0007669"/>
    <property type="project" value="InterPro"/>
</dbReference>
<dbReference type="Ensembl" id="ENSSSCT00050010157.1">
    <property type="protein sequence ID" value="ENSSSCP00050004371.1"/>
    <property type="gene ID" value="ENSSSCG00050007382.1"/>
</dbReference>
<name>A0A8D1JPE7_PIG</name>
<proteinExistence type="predicted"/>
<dbReference type="InterPro" id="IPR036048">
    <property type="entry name" value="Interleukin_8-like_sf"/>
</dbReference>
<protein>
    <recommendedName>
        <fullName evidence="3">Chemokine interleukin-8-like domain-containing protein</fullName>
    </recommendedName>
</protein>
<sequence length="104" mass="12072">MTSKSTHCFSPIFLLYAYKCKFCILARVSKKSPRCSSFNTHDTKFTPLFIKPKNYIESSLHCWNAEIFIKFISGKEFCFSAIDSWVQSVLQSFLPNTKKRKQGN</sequence>